<feature type="compositionally biased region" description="Low complexity" evidence="6">
    <location>
        <begin position="360"/>
        <end position="374"/>
    </location>
</feature>
<dbReference type="EMBL" id="CAJFDH010000005">
    <property type="protein sequence ID" value="CAD5223059.1"/>
    <property type="molecule type" value="Genomic_DNA"/>
</dbReference>
<comment type="subcellular location">
    <subcellularLocation>
        <location evidence="5">Nucleus</location>
    </subcellularLocation>
</comment>
<evidence type="ECO:0000256" key="3">
    <source>
        <dbReference type="ARBA" id="ARBA00023125"/>
    </source>
</evidence>
<evidence type="ECO:0000259" key="7">
    <source>
        <dbReference type="PROSITE" id="PS50809"/>
    </source>
</evidence>
<keyword evidence="2 5" id="KW-0862">Zinc</keyword>
<feature type="DNA-binding region" description="DM" evidence="5">
    <location>
        <begin position="115"/>
        <end position="161"/>
    </location>
</feature>
<dbReference type="SUPFAM" id="SSF82927">
    <property type="entry name" value="Cysteine-rich DNA binding domain, (DM domain)"/>
    <property type="match status" value="2"/>
</dbReference>
<dbReference type="OrthoDB" id="6162476at2759"/>
<comment type="caution">
    <text evidence="8">The sequence shown here is derived from an EMBL/GenBank/DDBJ whole genome shotgun (WGS) entry which is preliminary data.</text>
</comment>
<gene>
    <name evidence="8" type="ORF">BOKJ2_LOCUS9954</name>
</gene>
<evidence type="ECO:0000256" key="2">
    <source>
        <dbReference type="ARBA" id="ARBA00022833"/>
    </source>
</evidence>
<dbReference type="InterPro" id="IPR001275">
    <property type="entry name" value="DM_DNA-bd"/>
</dbReference>
<evidence type="ECO:0000313" key="8">
    <source>
        <dbReference type="EMBL" id="CAD5223059.1"/>
    </source>
</evidence>
<dbReference type="GO" id="GO:0000981">
    <property type="term" value="F:DNA-binding transcription factor activity, RNA polymerase II-specific"/>
    <property type="evidence" value="ECO:0007669"/>
    <property type="project" value="TreeGrafter"/>
</dbReference>
<reference evidence="8" key="1">
    <citation type="submission" date="2020-09" db="EMBL/GenBank/DDBJ databases">
        <authorList>
            <person name="Kikuchi T."/>
        </authorList>
    </citation>
    <scope>NUCLEOTIDE SEQUENCE</scope>
    <source>
        <strain evidence="8">SH1</strain>
    </source>
</reference>
<dbReference type="GO" id="GO:0005634">
    <property type="term" value="C:nucleus"/>
    <property type="evidence" value="ECO:0007669"/>
    <property type="project" value="UniProtKB-SubCell"/>
</dbReference>
<dbReference type="GO" id="GO:0000978">
    <property type="term" value="F:RNA polymerase II cis-regulatory region sequence-specific DNA binding"/>
    <property type="evidence" value="ECO:0007669"/>
    <property type="project" value="TreeGrafter"/>
</dbReference>
<keyword evidence="9" id="KW-1185">Reference proteome</keyword>
<dbReference type="InterPro" id="IPR026607">
    <property type="entry name" value="DMRT"/>
</dbReference>
<keyword evidence="3 5" id="KW-0238">DNA-binding</keyword>
<feature type="DNA-binding region" description="DM" evidence="5">
    <location>
        <begin position="24"/>
        <end position="69"/>
    </location>
</feature>
<dbReference type="GO" id="GO:0007548">
    <property type="term" value="P:sex differentiation"/>
    <property type="evidence" value="ECO:0007669"/>
    <property type="project" value="TreeGrafter"/>
</dbReference>
<keyword evidence="1 5" id="KW-0479">Metal-binding</keyword>
<dbReference type="Pfam" id="PF00751">
    <property type="entry name" value="DM"/>
    <property type="match status" value="2"/>
</dbReference>
<dbReference type="PROSITE" id="PS40000">
    <property type="entry name" value="DM_1"/>
    <property type="match status" value="1"/>
</dbReference>
<dbReference type="SMART" id="SM00301">
    <property type="entry name" value="DM"/>
    <property type="match status" value="2"/>
</dbReference>
<evidence type="ECO:0000256" key="1">
    <source>
        <dbReference type="ARBA" id="ARBA00022723"/>
    </source>
</evidence>
<name>A0A811L5R3_9BILA</name>
<dbReference type="PANTHER" id="PTHR12322:SF49">
    <property type="entry name" value="DM DOMAIN-CONTAINING PROTEIN"/>
    <property type="match status" value="1"/>
</dbReference>
<dbReference type="Gene3D" id="4.10.1040.10">
    <property type="entry name" value="DM DNA-binding domain"/>
    <property type="match status" value="2"/>
</dbReference>
<dbReference type="AlphaFoldDB" id="A0A811L5R3"/>
<feature type="domain" description="DM" evidence="7">
    <location>
        <begin position="24"/>
        <end position="69"/>
    </location>
</feature>
<evidence type="ECO:0000256" key="6">
    <source>
        <dbReference type="SAM" id="MobiDB-lite"/>
    </source>
</evidence>
<organism evidence="8 9">
    <name type="scientific">Bursaphelenchus okinawaensis</name>
    <dbReference type="NCBI Taxonomy" id="465554"/>
    <lineage>
        <taxon>Eukaryota</taxon>
        <taxon>Metazoa</taxon>
        <taxon>Ecdysozoa</taxon>
        <taxon>Nematoda</taxon>
        <taxon>Chromadorea</taxon>
        <taxon>Rhabditida</taxon>
        <taxon>Tylenchina</taxon>
        <taxon>Tylenchomorpha</taxon>
        <taxon>Aphelenchoidea</taxon>
        <taxon>Aphelenchoididae</taxon>
        <taxon>Bursaphelenchus</taxon>
    </lineage>
</organism>
<sequence length="523" mass="57881">MAEEECQRFFALSKRVPKDVKRYCGICRQHGVMLETRGHTCQFKDCNCTKCELVRTRRRIMSQQIRLRRAQDKRFQRTNEPEQADVMPIKQCENELRTTNPEELLGDAKSMCYFCQKCKNHNILVWKKQHKKQCPFTSCTCEKCELIETRRRLDQHMKKRRAELMKKLKQEQAGVSSDDRSTPVSVGSAASASPKSFRFDSLTPENPPTLLPQPNSISMDESFSLPSTVFSQENAQPLVQYIPVYIPVSTVANSSDSAALLSKLLSNYSLNRDTVDRVFNRDTVENGLNLSTVDNSLNSTVTQGTVDGLKSNDMTVQENLAMLLNSLNNMNNIKMSSTDRLSFSSSNDSMTSVTVDGMASGSPGSTLSTSPSASSSGFMASGSSIMNNMSSPTIMNSIPSPINTMNNMPSTATLMNNIPSSINNMNNMASTPTIINNMPSTPTISTAMTNTIPSTTNILNNMASTALNTPIFGQNDDKLASFNNLVQAGMMSNVNNIQLNCGNVPSLRDIERLLCLQHRNQTV</sequence>
<dbReference type="GO" id="GO:0046872">
    <property type="term" value="F:metal ion binding"/>
    <property type="evidence" value="ECO:0007669"/>
    <property type="project" value="UniProtKB-KW"/>
</dbReference>
<proteinExistence type="predicted"/>
<feature type="region of interest" description="Disordered" evidence="6">
    <location>
        <begin position="354"/>
        <end position="374"/>
    </location>
</feature>
<accession>A0A811L5R3</accession>
<dbReference type="InterPro" id="IPR036407">
    <property type="entry name" value="DM_DNA-bd_sf"/>
</dbReference>
<dbReference type="PROSITE" id="PS50809">
    <property type="entry name" value="DM_2"/>
    <property type="match status" value="2"/>
</dbReference>
<dbReference type="EMBL" id="CAJFCW020000005">
    <property type="protein sequence ID" value="CAG9117210.1"/>
    <property type="molecule type" value="Genomic_DNA"/>
</dbReference>
<dbReference type="Proteomes" id="UP000783686">
    <property type="component" value="Unassembled WGS sequence"/>
</dbReference>
<dbReference type="Proteomes" id="UP000614601">
    <property type="component" value="Unassembled WGS sequence"/>
</dbReference>
<feature type="domain" description="DM" evidence="7">
    <location>
        <begin position="115"/>
        <end position="161"/>
    </location>
</feature>
<dbReference type="PANTHER" id="PTHR12322">
    <property type="entry name" value="DOUBLESEX AND MAB-3 RELATED TRANSCRIPTION FACTOR DMRT"/>
    <property type="match status" value="1"/>
</dbReference>
<evidence type="ECO:0000313" key="9">
    <source>
        <dbReference type="Proteomes" id="UP000614601"/>
    </source>
</evidence>
<evidence type="ECO:0000256" key="4">
    <source>
        <dbReference type="ARBA" id="ARBA00023242"/>
    </source>
</evidence>
<protein>
    <recommendedName>
        <fullName evidence="7">DM domain-containing protein</fullName>
    </recommendedName>
</protein>
<evidence type="ECO:0000256" key="5">
    <source>
        <dbReference type="PROSITE-ProRule" id="PRU00070"/>
    </source>
</evidence>
<feature type="region of interest" description="Disordered" evidence="6">
    <location>
        <begin position="167"/>
        <end position="214"/>
    </location>
</feature>
<keyword evidence="4 5" id="KW-0539">Nucleus</keyword>